<dbReference type="EMBL" id="HBHJ01024495">
    <property type="protein sequence ID" value="CAD9703668.1"/>
    <property type="molecule type" value="Transcribed_RNA"/>
</dbReference>
<dbReference type="Pfam" id="PF23195">
    <property type="entry name" value="UBQLN1"/>
    <property type="match status" value="1"/>
</dbReference>
<dbReference type="CDD" id="cd09212">
    <property type="entry name" value="PUB"/>
    <property type="match status" value="1"/>
</dbReference>
<dbReference type="Gene3D" id="3.10.20.90">
    <property type="entry name" value="Phosphatidylinositol 3-kinase Catalytic Subunit, Chain A, domain 1"/>
    <property type="match status" value="1"/>
</dbReference>
<dbReference type="SUPFAM" id="SSF143503">
    <property type="entry name" value="PUG domain-like"/>
    <property type="match status" value="1"/>
</dbReference>
<feature type="domain" description="Ubiquitin-like" evidence="2">
    <location>
        <begin position="6"/>
        <end position="82"/>
    </location>
</feature>
<organism evidence="3">
    <name type="scientific">Rhizochromulina marina</name>
    <dbReference type="NCBI Taxonomy" id="1034831"/>
    <lineage>
        <taxon>Eukaryota</taxon>
        <taxon>Sar</taxon>
        <taxon>Stramenopiles</taxon>
        <taxon>Ochrophyta</taxon>
        <taxon>Dictyochophyceae</taxon>
        <taxon>Rhizochromulinales</taxon>
        <taxon>Rhizochromulina</taxon>
    </lineage>
</organism>
<dbReference type="GO" id="GO:0006511">
    <property type="term" value="P:ubiquitin-dependent protein catabolic process"/>
    <property type="evidence" value="ECO:0007669"/>
    <property type="project" value="TreeGrafter"/>
</dbReference>
<dbReference type="SMART" id="SM00580">
    <property type="entry name" value="PUG"/>
    <property type="match status" value="1"/>
</dbReference>
<dbReference type="GO" id="GO:0005829">
    <property type="term" value="C:cytosol"/>
    <property type="evidence" value="ECO:0007669"/>
    <property type="project" value="TreeGrafter"/>
</dbReference>
<dbReference type="AlphaFoldDB" id="A0A7S2SNT8"/>
<dbReference type="Gene3D" id="1.20.58.2190">
    <property type="match status" value="1"/>
</dbReference>
<dbReference type="Pfam" id="PF09409">
    <property type="entry name" value="PUB"/>
    <property type="match status" value="1"/>
</dbReference>
<dbReference type="Gene3D" id="1.10.260.100">
    <property type="match status" value="1"/>
</dbReference>
<proteinExistence type="predicted"/>
<feature type="compositionally biased region" description="Low complexity" evidence="1">
    <location>
        <begin position="381"/>
        <end position="418"/>
    </location>
</feature>
<protein>
    <recommendedName>
        <fullName evidence="2">Ubiquitin-like domain-containing protein</fullName>
    </recommendedName>
</protein>
<name>A0A7S2SNT8_9STRA</name>
<dbReference type="PANTHER" id="PTHR10677:SF3">
    <property type="entry name" value="FI07626P-RELATED"/>
    <property type="match status" value="1"/>
</dbReference>
<sequence length="439" mass="45711">MAANEITVKVKRTSGEQMVEMTVAPDLSVQAFKEAIQAKLGVDPAAQRLIHKGKILKDDQGLDVYKVATGETVLLQVTQRPAAAGATPSGTQAPVAAAAPMPPTAAAMAGTTAPTTGIQAALEELSSNPPDALRLGLETLLKVIDNIIQNPNEDKYRRLRPANATFNRKVGSLPGGLRCVREMGFTDGEEEGTLILAPSTEAWHHLNSCRRLVQEKLDAARRPVPSPFPGALGSGAGMPFAPPFGGMPGGMPPGMDFAQMSQLASDPNFIRQAVSNPMVQQMAAGNPMLQQQIQALQQNPQMLQQAMANPMVQQMMQNPEMMQNAMQMMGALGGGATPGATGMPGAPGVPPFNPQAMQQMMGALSGANLGTGGMPSPPFPSGFAQPSAAPSSTQQSTTPAGTGNATGTSTQGSSSGNPDEGKTEEELINEAIQRSLQEQ</sequence>
<reference evidence="3" key="1">
    <citation type="submission" date="2021-01" db="EMBL/GenBank/DDBJ databases">
        <authorList>
            <person name="Corre E."/>
            <person name="Pelletier E."/>
            <person name="Niang G."/>
            <person name="Scheremetjew M."/>
            <person name="Finn R."/>
            <person name="Kale V."/>
            <person name="Holt S."/>
            <person name="Cochrane G."/>
            <person name="Meng A."/>
            <person name="Brown T."/>
            <person name="Cohen L."/>
        </authorList>
    </citation>
    <scope>NUCLEOTIDE SEQUENCE</scope>
    <source>
        <strain evidence="3">CCMP1243</strain>
    </source>
</reference>
<evidence type="ECO:0000259" key="2">
    <source>
        <dbReference type="PROSITE" id="PS50053"/>
    </source>
</evidence>
<dbReference type="InterPro" id="IPR036339">
    <property type="entry name" value="PUB-like_dom_sf"/>
</dbReference>
<dbReference type="PROSITE" id="PS50053">
    <property type="entry name" value="UBIQUITIN_2"/>
    <property type="match status" value="1"/>
</dbReference>
<evidence type="ECO:0000256" key="1">
    <source>
        <dbReference type="SAM" id="MobiDB-lite"/>
    </source>
</evidence>
<gene>
    <name evidence="3" type="ORF">RMAR1173_LOCUS16164</name>
</gene>
<dbReference type="SMART" id="SM00213">
    <property type="entry name" value="UBQ"/>
    <property type="match status" value="1"/>
</dbReference>
<evidence type="ECO:0000313" key="3">
    <source>
        <dbReference type="EMBL" id="CAD9703668.1"/>
    </source>
</evidence>
<dbReference type="SUPFAM" id="SSF54236">
    <property type="entry name" value="Ubiquitin-like"/>
    <property type="match status" value="1"/>
</dbReference>
<accession>A0A7S2SNT8</accession>
<feature type="region of interest" description="Disordered" evidence="1">
    <location>
        <begin position="365"/>
        <end position="439"/>
    </location>
</feature>
<dbReference type="InterPro" id="IPR000626">
    <property type="entry name" value="Ubiquitin-like_dom"/>
</dbReference>
<dbReference type="InterPro" id="IPR018997">
    <property type="entry name" value="PUB_domain"/>
</dbReference>
<dbReference type="InterPro" id="IPR029071">
    <property type="entry name" value="Ubiquitin-like_domsf"/>
</dbReference>
<dbReference type="InterPro" id="IPR015496">
    <property type="entry name" value="Ubiquilin"/>
</dbReference>
<dbReference type="PANTHER" id="PTHR10677">
    <property type="entry name" value="UBIQUILIN"/>
    <property type="match status" value="1"/>
</dbReference>
<dbReference type="GO" id="GO:0031593">
    <property type="term" value="F:polyubiquitin modification-dependent protein binding"/>
    <property type="evidence" value="ECO:0007669"/>
    <property type="project" value="TreeGrafter"/>
</dbReference>
<dbReference type="Pfam" id="PF00240">
    <property type="entry name" value="ubiquitin"/>
    <property type="match status" value="1"/>
</dbReference>